<protein>
    <submittedName>
        <fullName evidence="2">Predicted extracytoplasmic protein</fullName>
    </submittedName>
</protein>
<dbReference type="BioCyc" id="SONE211586:G1GMP-1102-MONOMER"/>
<dbReference type="PATRIC" id="fig|211586.12.peg.1144"/>
<evidence type="ECO:0000256" key="1">
    <source>
        <dbReference type="SAM" id="SignalP"/>
    </source>
</evidence>
<dbReference type="AlphaFoldDB" id="Q8EHM7"/>
<dbReference type="HOGENOM" id="CLU_1420576_0_0_6"/>
<name>Q8EHM7_SHEON</name>
<accession>Q8EHM7</accession>
<sequence>MIQQWRRTLMLLCMSIMLIAHAGGYVSRNITSHQLYLSSTTVVMSAQISALTADTQEFASQDAATLNSFSANSSKVSHSQPKANETSICNTLDKATAADCSESELVSHSDDFNFAPVNSQRFINLVQHDVREVKPNYLLAFEFTPESEPALGENLRLDARPDWTLLAESSPARISGWKVSNLQYRFSQQAA</sequence>
<dbReference type="Proteomes" id="UP000008186">
    <property type="component" value="Chromosome"/>
</dbReference>
<reference evidence="2 3" key="4">
    <citation type="journal article" date="2011" name="BMC Genomics">
        <title>Genome-wide protein localization prediction strategies for gram negative bacteria.</title>
        <authorList>
            <person name="Romine M.F."/>
        </authorList>
    </citation>
    <scope>NUCLEOTIDE SEQUENCE [LARGE SCALE GENOMIC DNA]</scope>
    <source>
        <strain evidence="3">ATCC 700550 / JCM 31522 / CIP 106686 / LMG 19005 / NCIMB 14063 / MR-1</strain>
    </source>
</reference>
<gene>
    <name evidence="2" type="ordered locus">SO_1192</name>
</gene>
<dbReference type="EMBL" id="AE014299">
    <property type="protein sequence ID" value="AAN54262.2"/>
    <property type="molecule type" value="Genomic_DNA"/>
</dbReference>
<organism evidence="2 3">
    <name type="scientific">Shewanella oneidensis (strain ATCC 700550 / JCM 31522 / CIP 106686 / LMG 19005 / NCIMB 14063 / MR-1)</name>
    <dbReference type="NCBI Taxonomy" id="211586"/>
    <lineage>
        <taxon>Bacteria</taxon>
        <taxon>Pseudomonadati</taxon>
        <taxon>Pseudomonadota</taxon>
        <taxon>Gammaproteobacteria</taxon>
        <taxon>Alteromonadales</taxon>
        <taxon>Shewanellaceae</taxon>
        <taxon>Shewanella</taxon>
    </lineage>
</organism>
<dbReference type="STRING" id="211586.SO_1192"/>
<feature type="signal peptide" evidence="1">
    <location>
        <begin position="1"/>
        <end position="22"/>
    </location>
</feature>
<dbReference type="eggNOG" id="ENOG5033NB6">
    <property type="taxonomic scope" value="Bacteria"/>
</dbReference>
<feature type="chain" id="PRO_5004305589" evidence="1">
    <location>
        <begin position="23"/>
        <end position="191"/>
    </location>
</feature>
<dbReference type="PaxDb" id="211586-SO_1192"/>
<dbReference type="KEGG" id="son:SO_1192"/>
<evidence type="ECO:0000313" key="3">
    <source>
        <dbReference type="Proteomes" id="UP000008186"/>
    </source>
</evidence>
<proteinExistence type="predicted"/>
<keyword evidence="1" id="KW-0732">Signal</keyword>
<dbReference type="OrthoDB" id="6272517at2"/>
<evidence type="ECO:0000313" key="2">
    <source>
        <dbReference type="EMBL" id="AAN54262.2"/>
    </source>
</evidence>
<reference evidence="2 3" key="3">
    <citation type="journal article" date="2008" name="Appl. Environ. Microbiol.">
        <title>Identification of mobile elements and pseudogenes in the Shewanella oneidensis MR-1 genome.</title>
        <authorList>
            <person name="Romine M.F."/>
            <person name="Carlson T.S."/>
            <person name="Norbeck A.D."/>
            <person name="McCue L.A."/>
            <person name="Lipton M.S."/>
        </authorList>
    </citation>
    <scope>NUCLEOTIDE SEQUENCE [LARGE SCALE GENOMIC DNA]</scope>
    <source>
        <strain evidence="3">ATCC 700550 / JCM 31522 / CIP 106686 / LMG 19005 / NCIMB 14063 / MR-1</strain>
    </source>
</reference>
<reference evidence="2 3" key="1">
    <citation type="journal article" date="2002" name="Nat. Biotechnol.">
        <title>Genome sequence of the dissimilatory metal ion-reducing bacterium Shewanella oneidensis.</title>
        <authorList>
            <person name="Heidelberg J.F."/>
            <person name="Paulsen I.T."/>
            <person name="Nelson K.E."/>
            <person name="Gaidos E.J."/>
            <person name="Nelson W.C."/>
            <person name="Read T.D."/>
            <person name="Eisen J.A."/>
            <person name="Seshadri R."/>
            <person name="Ward N."/>
            <person name="Methe B."/>
            <person name="Clayton R.A."/>
            <person name="Meyer T."/>
            <person name="Tsapin A."/>
            <person name="Scott J."/>
            <person name="Beanan M."/>
            <person name="Brinkac L."/>
            <person name="Daugherty S."/>
            <person name="DeBoy R.T."/>
            <person name="Dodson R.J."/>
            <person name="Durkin A.S."/>
            <person name="Haft D.H."/>
            <person name="Kolonay J.F."/>
            <person name="Madupu R."/>
            <person name="Peterson J.D."/>
            <person name="Umayam L.A."/>
            <person name="White O."/>
            <person name="Wolf A.M."/>
            <person name="Vamathevan J."/>
            <person name="Weidman J."/>
            <person name="Impraim M."/>
            <person name="Lee K."/>
            <person name="Berry K."/>
            <person name="Lee C."/>
            <person name="Mueller J."/>
            <person name="Khouri H."/>
            <person name="Gill J."/>
            <person name="Utterback T.R."/>
            <person name="McDonald L.A."/>
            <person name="Feldblyum T.V."/>
            <person name="Smith H.O."/>
            <person name="Venter J.C."/>
            <person name="Nealson K.H."/>
            <person name="Fraser C.M."/>
        </authorList>
    </citation>
    <scope>NUCLEOTIDE SEQUENCE [LARGE SCALE GENOMIC DNA]</scope>
    <source>
        <strain evidence="3">ATCC 700550 / JCM 31522 / CIP 106686 / LMG 19005 / NCIMB 14063 / MR-1</strain>
    </source>
</reference>
<keyword evidence="3" id="KW-1185">Reference proteome</keyword>
<reference evidence="2 3" key="2">
    <citation type="journal article" date="2005" name="Proteomics">
        <title>Global detection and characterization of hypothetical proteins in Shewanella oneidensis MR-1 using LC-MS based proteomics.</title>
        <authorList>
            <person name="Elias D.A."/>
            <person name="Monroe M.E."/>
            <person name="Marshall M.J."/>
            <person name="Romine M.F."/>
            <person name="Belieav A.S."/>
            <person name="Fredrickson J.K."/>
            <person name="Anderson G.A."/>
            <person name="Smith R.D."/>
            <person name="Lipton M.S."/>
        </authorList>
    </citation>
    <scope>NUCLEOTIDE SEQUENCE [LARGE SCALE GENOMIC DNA]</scope>
    <source>
        <strain evidence="3">ATCC 700550 / JCM 31522 / CIP 106686 / LMG 19005 / NCIMB 14063 / MR-1</strain>
    </source>
</reference>